<keyword evidence="2" id="KW-1185">Reference proteome</keyword>
<reference evidence="2" key="1">
    <citation type="journal article" date="2019" name="Int. J. Syst. Evol. Microbiol.">
        <title>The Global Catalogue of Microorganisms (GCM) 10K type strain sequencing project: providing services to taxonomists for standard genome sequencing and annotation.</title>
        <authorList>
            <consortium name="The Broad Institute Genomics Platform"/>
            <consortium name="The Broad Institute Genome Sequencing Center for Infectious Disease"/>
            <person name="Wu L."/>
            <person name="Ma J."/>
        </authorList>
    </citation>
    <scope>NUCLEOTIDE SEQUENCE [LARGE SCALE GENOMIC DNA]</scope>
    <source>
        <strain evidence="2">JCM 12393</strain>
    </source>
</reference>
<dbReference type="Pfam" id="PF19986">
    <property type="entry name" value="DUF6422"/>
    <property type="match status" value="1"/>
</dbReference>
<sequence length="90" mass="9630">MSDRGRKLTDEQRKVVDDATTSVADAFAAAWSRISEAGVDLGGEPEGTPCRLCECESFTLGSGSPATGGLLCRRVFPARCGHHFTNHDVF</sequence>
<organism evidence="1 2">
    <name type="scientific">Kitasatospora putterlickiae</name>
    <dbReference type="NCBI Taxonomy" id="221725"/>
    <lineage>
        <taxon>Bacteria</taxon>
        <taxon>Bacillati</taxon>
        <taxon>Actinomycetota</taxon>
        <taxon>Actinomycetes</taxon>
        <taxon>Kitasatosporales</taxon>
        <taxon>Streptomycetaceae</taxon>
        <taxon>Kitasatospora</taxon>
    </lineage>
</organism>
<proteinExistence type="predicted"/>
<protein>
    <submittedName>
        <fullName evidence="1">Uncharacterized protein</fullName>
    </submittedName>
</protein>
<dbReference type="Proteomes" id="UP001499863">
    <property type="component" value="Unassembled WGS sequence"/>
</dbReference>
<name>A0ABP4IE25_9ACTN</name>
<evidence type="ECO:0000313" key="1">
    <source>
        <dbReference type="EMBL" id="GAA1385905.1"/>
    </source>
</evidence>
<dbReference type="InterPro" id="IPR046307">
    <property type="entry name" value="DUF6422"/>
</dbReference>
<accession>A0ABP4IE25</accession>
<gene>
    <name evidence="1" type="ORF">GCM10009639_08980</name>
</gene>
<dbReference type="RefSeq" id="WP_344326342.1">
    <property type="nucleotide sequence ID" value="NZ_BAAAKJ010000042.1"/>
</dbReference>
<comment type="caution">
    <text evidence="1">The sequence shown here is derived from an EMBL/GenBank/DDBJ whole genome shotgun (WGS) entry which is preliminary data.</text>
</comment>
<evidence type="ECO:0000313" key="2">
    <source>
        <dbReference type="Proteomes" id="UP001499863"/>
    </source>
</evidence>
<dbReference type="EMBL" id="BAAAKJ010000042">
    <property type="protein sequence ID" value="GAA1385905.1"/>
    <property type="molecule type" value="Genomic_DNA"/>
</dbReference>